<dbReference type="OrthoDB" id="9800754at2"/>
<keyword evidence="6" id="KW-0732">Signal</keyword>
<dbReference type="GO" id="GO:0009086">
    <property type="term" value="P:methionine biosynthetic process"/>
    <property type="evidence" value="ECO:0007669"/>
    <property type="project" value="UniProtKB-KW"/>
</dbReference>
<proteinExistence type="predicted"/>
<dbReference type="GO" id="GO:0009092">
    <property type="term" value="P:homoserine metabolic process"/>
    <property type="evidence" value="ECO:0007669"/>
    <property type="project" value="TreeGrafter"/>
</dbReference>
<gene>
    <name evidence="8" type="ORF">CYJ10_15750</name>
</gene>
<dbReference type="AlphaFoldDB" id="A0A2N5CC57"/>
<dbReference type="Pfam" id="PF00561">
    <property type="entry name" value="Abhydrolase_1"/>
    <property type="match status" value="1"/>
</dbReference>
<feature type="active site" description="Nucleophile" evidence="5">
    <location>
        <position position="167"/>
    </location>
</feature>
<evidence type="ECO:0000256" key="5">
    <source>
        <dbReference type="PIRSR" id="PIRSR000443-1"/>
    </source>
</evidence>
<accession>A0A2N5CC57</accession>
<dbReference type="PANTHER" id="PTHR32268:SF11">
    <property type="entry name" value="HOMOSERINE O-ACETYLTRANSFERASE"/>
    <property type="match status" value="1"/>
</dbReference>
<organism evidence="8 9">
    <name type="scientific">Cupriavidus pauculus</name>
    <dbReference type="NCBI Taxonomy" id="82633"/>
    <lineage>
        <taxon>Bacteria</taxon>
        <taxon>Pseudomonadati</taxon>
        <taxon>Pseudomonadota</taxon>
        <taxon>Betaproteobacteria</taxon>
        <taxon>Burkholderiales</taxon>
        <taxon>Burkholderiaceae</taxon>
        <taxon>Cupriavidus</taxon>
    </lineage>
</organism>
<evidence type="ECO:0000256" key="2">
    <source>
        <dbReference type="ARBA" id="ARBA00022679"/>
    </source>
</evidence>
<evidence type="ECO:0000259" key="7">
    <source>
        <dbReference type="Pfam" id="PF00561"/>
    </source>
</evidence>
<dbReference type="Gene3D" id="3.40.50.1820">
    <property type="entry name" value="alpha/beta hydrolase"/>
    <property type="match status" value="1"/>
</dbReference>
<dbReference type="Proteomes" id="UP000234341">
    <property type="component" value="Unassembled WGS sequence"/>
</dbReference>
<evidence type="ECO:0000313" key="9">
    <source>
        <dbReference type="Proteomes" id="UP000234341"/>
    </source>
</evidence>
<dbReference type="InterPro" id="IPR029058">
    <property type="entry name" value="AB_hydrolase_fold"/>
</dbReference>
<dbReference type="InterPro" id="IPR008220">
    <property type="entry name" value="HAT_MetX-like"/>
</dbReference>
<dbReference type="NCBIfam" id="NF005071">
    <property type="entry name" value="PRK06489.1"/>
    <property type="match status" value="1"/>
</dbReference>
<keyword evidence="3" id="KW-0486">Methionine biosynthesis</keyword>
<keyword evidence="1" id="KW-0028">Amino-acid biosynthesis</keyword>
<dbReference type="GO" id="GO:0004414">
    <property type="term" value="F:homoserine O-acetyltransferase activity"/>
    <property type="evidence" value="ECO:0007669"/>
    <property type="project" value="TreeGrafter"/>
</dbReference>
<feature type="active site" evidence="5">
    <location>
        <position position="341"/>
    </location>
</feature>
<comment type="caution">
    <text evidence="8">The sequence shown here is derived from an EMBL/GenBank/DDBJ whole genome shotgun (WGS) entry which is preliminary data.</text>
</comment>
<sequence length="365" mass="40633">MHEKAAVAVKMLAATMALGWSLAHAQPAQPTQQVKEGDVEVRDFRFQNGQTLPAVKLHYATLGTPTHGADGKVNNAVLLLHGTTGTGRAFLTPLMQKELFAPGQPLDASRYYIIMPDGLGRGGSSKPSDGQRAGFPRYGYTDVVEGHYRLLTEGLKVDHLRLVLGTSMGGMQTWIWGERHPDMMDALMPIASQPVAMSGRNWLWRRTLIEAIRNDPDWNGGNYTRQPTRWANAVPVFALMTQSAATLQKAAPTRDQVNQYFDKAVADSRALDANDYLYWFESSWDYNPEPDLGKIRAPLYAVNFADDMINAVDLGVMQRTVPKVPHARFVEMPESEHTFGHQTLQHPEVWKPYLVELLQGLPAAK</sequence>
<feature type="domain" description="AB hydrolase-1" evidence="7">
    <location>
        <begin position="75"/>
        <end position="338"/>
    </location>
</feature>
<feature type="active site" evidence="5">
    <location>
        <position position="307"/>
    </location>
</feature>
<evidence type="ECO:0000256" key="4">
    <source>
        <dbReference type="ARBA" id="ARBA00023315"/>
    </source>
</evidence>
<keyword evidence="4" id="KW-0012">Acyltransferase</keyword>
<evidence type="ECO:0000256" key="1">
    <source>
        <dbReference type="ARBA" id="ARBA00022605"/>
    </source>
</evidence>
<keyword evidence="2" id="KW-0808">Transferase</keyword>
<dbReference type="PANTHER" id="PTHR32268">
    <property type="entry name" value="HOMOSERINE O-ACETYLTRANSFERASE"/>
    <property type="match status" value="1"/>
</dbReference>
<evidence type="ECO:0000256" key="3">
    <source>
        <dbReference type="ARBA" id="ARBA00023167"/>
    </source>
</evidence>
<protein>
    <recommendedName>
        <fullName evidence="7">AB hydrolase-1 domain-containing protein</fullName>
    </recommendedName>
</protein>
<dbReference type="PIRSF" id="PIRSF000443">
    <property type="entry name" value="Homoser_Ac_trans"/>
    <property type="match status" value="1"/>
</dbReference>
<feature type="signal peptide" evidence="6">
    <location>
        <begin position="1"/>
        <end position="25"/>
    </location>
</feature>
<evidence type="ECO:0000313" key="8">
    <source>
        <dbReference type="EMBL" id="PLP99830.1"/>
    </source>
</evidence>
<dbReference type="EMBL" id="PJRP01000006">
    <property type="protein sequence ID" value="PLP99830.1"/>
    <property type="molecule type" value="Genomic_DNA"/>
</dbReference>
<name>A0A2N5CC57_9BURK</name>
<dbReference type="RefSeq" id="WP_101682405.1">
    <property type="nucleotide sequence ID" value="NZ_PJRP01000006.1"/>
</dbReference>
<dbReference type="SUPFAM" id="SSF53474">
    <property type="entry name" value="alpha/beta-Hydrolases"/>
    <property type="match status" value="1"/>
</dbReference>
<dbReference type="InterPro" id="IPR000073">
    <property type="entry name" value="AB_hydrolase_1"/>
</dbReference>
<feature type="chain" id="PRO_5014827229" description="AB hydrolase-1 domain-containing protein" evidence="6">
    <location>
        <begin position="26"/>
        <end position="365"/>
    </location>
</feature>
<evidence type="ECO:0000256" key="6">
    <source>
        <dbReference type="SAM" id="SignalP"/>
    </source>
</evidence>
<reference evidence="8 9" key="1">
    <citation type="submission" date="2017-12" db="EMBL/GenBank/DDBJ databases">
        <title>Genome sequence of the active heterotrophic nitrifier-denitrifier, Cupriavidus pauculus UM1.</title>
        <authorList>
            <person name="Putonti C."/>
            <person name="Castignetti D."/>
        </authorList>
    </citation>
    <scope>NUCLEOTIDE SEQUENCE [LARGE SCALE GENOMIC DNA]</scope>
    <source>
        <strain evidence="8 9">UM1</strain>
    </source>
</reference>